<sequence length="91" mass="10481">MSILLRRMFLLYQLTIPAEGVRLLPNIEAPVILTRGTESWTMNYIVNDIVNKRLDKRWKQFAVDNKLKVGDVCTFELMSKVPEVEGSSPSR</sequence>
<dbReference type="InterPro" id="IPR003340">
    <property type="entry name" value="B3_DNA-bd"/>
</dbReference>
<dbReference type="PROSITE" id="PS50863">
    <property type="entry name" value="B3"/>
    <property type="match status" value="1"/>
</dbReference>
<dbReference type="GO" id="GO:0005634">
    <property type="term" value="C:nucleus"/>
    <property type="evidence" value="ECO:0007669"/>
    <property type="project" value="UniProtKB-SubCell"/>
</dbReference>
<proteinExistence type="predicted"/>
<dbReference type="AlphaFoldDB" id="A0A803LYG5"/>
<accession>A0A803LYG5</accession>
<dbReference type="Pfam" id="PF02362">
    <property type="entry name" value="B3"/>
    <property type="match status" value="1"/>
</dbReference>
<feature type="signal peptide" evidence="6">
    <location>
        <begin position="1"/>
        <end position="20"/>
    </location>
</feature>
<evidence type="ECO:0000256" key="1">
    <source>
        <dbReference type="ARBA" id="ARBA00004123"/>
    </source>
</evidence>
<evidence type="ECO:0000256" key="6">
    <source>
        <dbReference type="SAM" id="SignalP"/>
    </source>
</evidence>
<dbReference type="InterPro" id="IPR015300">
    <property type="entry name" value="DNA-bd_pseudobarrel_sf"/>
</dbReference>
<keyword evidence="9" id="KW-1185">Reference proteome</keyword>
<dbReference type="Gramene" id="AUR62020516-RA">
    <property type="protein sequence ID" value="AUR62020516-RA:cds"/>
    <property type="gene ID" value="AUR62020516"/>
</dbReference>
<protein>
    <recommendedName>
        <fullName evidence="7">TF-B3 domain-containing protein</fullName>
    </recommendedName>
</protein>
<evidence type="ECO:0000259" key="7">
    <source>
        <dbReference type="PROSITE" id="PS50863"/>
    </source>
</evidence>
<keyword evidence="3" id="KW-0238">DNA-binding</keyword>
<dbReference type="EnsemblPlants" id="AUR62020516-RA">
    <property type="protein sequence ID" value="AUR62020516-RA:cds"/>
    <property type="gene ID" value="AUR62020516"/>
</dbReference>
<keyword evidence="6" id="KW-0732">Signal</keyword>
<dbReference type="SUPFAM" id="SSF101936">
    <property type="entry name" value="DNA-binding pseudobarrel domain"/>
    <property type="match status" value="1"/>
</dbReference>
<feature type="chain" id="PRO_5030917602" description="TF-B3 domain-containing protein" evidence="6">
    <location>
        <begin position="21"/>
        <end position="91"/>
    </location>
</feature>
<evidence type="ECO:0000256" key="5">
    <source>
        <dbReference type="ARBA" id="ARBA00023242"/>
    </source>
</evidence>
<evidence type="ECO:0000313" key="9">
    <source>
        <dbReference type="Proteomes" id="UP000596660"/>
    </source>
</evidence>
<evidence type="ECO:0000256" key="4">
    <source>
        <dbReference type="ARBA" id="ARBA00023163"/>
    </source>
</evidence>
<keyword evidence="4" id="KW-0804">Transcription</keyword>
<dbReference type="InterPro" id="IPR044837">
    <property type="entry name" value="REM16-like"/>
</dbReference>
<keyword evidence="5" id="KW-0539">Nucleus</keyword>
<evidence type="ECO:0000313" key="8">
    <source>
        <dbReference type="EnsemblPlants" id="AUR62020516-RA:cds"/>
    </source>
</evidence>
<dbReference type="PANTHER" id="PTHR31391">
    <property type="entry name" value="B3 DOMAIN-CONTAINING PROTEIN OS11G0197600-RELATED"/>
    <property type="match status" value="1"/>
</dbReference>
<dbReference type="PANTHER" id="PTHR31391:SF64">
    <property type="entry name" value="B3 DOMAIN-CONTAINING PROTEIN OS06G0112300"/>
    <property type="match status" value="1"/>
</dbReference>
<reference evidence="8" key="1">
    <citation type="journal article" date="2017" name="Nature">
        <title>The genome of Chenopodium quinoa.</title>
        <authorList>
            <person name="Jarvis D.E."/>
            <person name="Ho Y.S."/>
            <person name="Lightfoot D.J."/>
            <person name="Schmoeckel S.M."/>
            <person name="Li B."/>
            <person name="Borm T.J.A."/>
            <person name="Ohyanagi H."/>
            <person name="Mineta K."/>
            <person name="Michell C.T."/>
            <person name="Saber N."/>
            <person name="Kharbatia N.M."/>
            <person name="Rupper R.R."/>
            <person name="Sharp A.R."/>
            <person name="Dally N."/>
            <person name="Boughton B.A."/>
            <person name="Woo Y.H."/>
            <person name="Gao G."/>
            <person name="Schijlen E.G.W.M."/>
            <person name="Guo X."/>
            <person name="Momin A.A."/>
            <person name="Negrao S."/>
            <person name="Al-Babili S."/>
            <person name="Gehring C."/>
            <person name="Roessner U."/>
            <person name="Jung C."/>
            <person name="Murphy K."/>
            <person name="Arold S.T."/>
            <person name="Gojobori T."/>
            <person name="van der Linden C.G."/>
            <person name="van Loo E.N."/>
            <person name="Jellen E.N."/>
            <person name="Maughan P.J."/>
            <person name="Tester M."/>
        </authorList>
    </citation>
    <scope>NUCLEOTIDE SEQUENCE [LARGE SCALE GENOMIC DNA]</scope>
    <source>
        <strain evidence="8">cv. PI 614886</strain>
    </source>
</reference>
<dbReference type="GO" id="GO:0003677">
    <property type="term" value="F:DNA binding"/>
    <property type="evidence" value="ECO:0007669"/>
    <property type="project" value="UniProtKB-KW"/>
</dbReference>
<evidence type="ECO:0000256" key="2">
    <source>
        <dbReference type="ARBA" id="ARBA00023015"/>
    </source>
</evidence>
<dbReference type="Proteomes" id="UP000596660">
    <property type="component" value="Unplaced"/>
</dbReference>
<dbReference type="Gene3D" id="2.40.330.10">
    <property type="entry name" value="DNA-binding pseudobarrel domain"/>
    <property type="match status" value="1"/>
</dbReference>
<name>A0A803LYG5_CHEQI</name>
<comment type="subcellular location">
    <subcellularLocation>
        <location evidence="1">Nucleus</location>
    </subcellularLocation>
</comment>
<keyword evidence="2" id="KW-0805">Transcription regulation</keyword>
<dbReference type="SMART" id="SM01019">
    <property type="entry name" value="B3"/>
    <property type="match status" value="1"/>
</dbReference>
<reference evidence="8" key="2">
    <citation type="submission" date="2021-03" db="UniProtKB">
        <authorList>
            <consortium name="EnsemblPlants"/>
        </authorList>
    </citation>
    <scope>IDENTIFICATION</scope>
</reference>
<organism evidence="8 9">
    <name type="scientific">Chenopodium quinoa</name>
    <name type="common">Quinoa</name>
    <dbReference type="NCBI Taxonomy" id="63459"/>
    <lineage>
        <taxon>Eukaryota</taxon>
        <taxon>Viridiplantae</taxon>
        <taxon>Streptophyta</taxon>
        <taxon>Embryophyta</taxon>
        <taxon>Tracheophyta</taxon>
        <taxon>Spermatophyta</taxon>
        <taxon>Magnoliopsida</taxon>
        <taxon>eudicotyledons</taxon>
        <taxon>Gunneridae</taxon>
        <taxon>Pentapetalae</taxon>
        <taxon>Caryophyllales</taxon>
        <taxon>Chenopodiaceae</taxon>
        <taxon>Chenopodioideae</taxon>
        <taxon>Atripliceae</taxon>
        <taxon>Chenopodium</taxon>
    </lineage>
</organism>
<dbReference type="CDD" id="cd10017">
    <property type="entry name" value="B3_DNA"/>
    <property type="match status" value="1"/>
</dbReference>
<evidence type="ECO:0000256" key="3">
    <source>
        <dbReference type="ARBA" id="ARBA00023125"/>
    </source>
</evidence>
<feature type="domain" description="TF-B3" evidence="7">
    <location>
        <begin position="1"/>
        <end position="91"/>
    </location>
</feature>